<evidence type="ECO:0000313" key="2">
    <source>
        <dbReference type="EMBL" id="TJZ70712.1"/>
    </source>
</evidence>
<accession>A0A4U0PT77</accession>
<feature type="transmembrane region" description="Helical" evidence="1">
    <location>
        <begin position="209"/>
        <end position="242"/>
    </location>
</feature>
<feature type="transmembrane region" description="Helical" evidence="1">
    <location>
        <begin position="164"/>
        <end position="189"/>
    </location>
</feature>
<dbReference type="Proteomes" id="UP000310016">
    <property type="component" value="Unassembled WGS sequence"/>
</dbReference>
<sequence length="255" mass="27861">MDLHMDKLDHHFTLPQTRKVAFTRPFAWLRMGWHDLKAHPGPSLAWGLVVAIAGWISLILAYNYPLFFTTCITGFLLLSPIVAAGIYELTSQREQGKPASFTQSVRDYVKNLSQIAFFGVILGMVAIGWERVSAIMFALFYGGEVGTLHDFLRSLTGEYIGFSITWVLTGAVVALVVFAVTAVSIPMLADREVDAVTAMMTSLRAVAENIAPMLLWAALIVALTAVGFATGLLGLIVIFPVLGHATWIAYKELVA</sequence>
<evidence type="ECO:0000313" key="3">
    <source>
        <dbReference type="Proteomes" id="UP000310016"/>
    </source>
</evidence>
<dbReference type="AlphaFoldDB" id="A0A4U0PT77"/>
<reference evidence="2 3" key="1">
    <citation type="submission" date="2019-04" db="EMBL/GenBank/DDBJ databases">
        <title>Chitiniphilus eburnea sp. nov., a novel chitinolytic bacterium isolated from aquaculture sludge.</title>
        <authorList>
            <person name="Sheng M."/>
        </authorList>
    </citation>
    <scope>NUCLEOTIDE SEQUENCE [LARGE SCALE GENOMIC DNA]</scope>
    <source>
        <strain evidence="2 3">HX-2-15</strain>
    </source>
</reference>
<protein>
    <submittedName>
        <fullName evidence="2">DUF2189 domain-containing protein</fullName>
    </submittedName>
</protein>
<dbReference type="OrthoDB" id="5621705at2"/>
<organism evidence="2 3">
    <name type="scientific">Chitiniphilus eburneus</name>
    <dbReference type="NCBI Taxonomy" id="2571148"/>
    <lineage>
        <taxon>Bacteria</taxon>
        <taxon>Pseudomonadati</taxon>
        <taxon>Pseudomonadota</taxon>
        <taxon>Betaproteobacteria</taxon>
        <taxon>Neisseriales</taxon>
        <taxon>Chitinibacteraceae</taxon>
        <taxon>Chitiniphilus</taxon>
    </lineage>
</organism>
<evidence type="ECO:0000256" key="1">
    <source>
        <dbReference type="SAM" id="Phobius"/>
    </source>
</evidence>
<dbReference type="InterPro" id="IPR018692">
    <property type="entry name" value="DUF2189"/>
</dbReference>
<feature type="transmembrane region" description="Helical" evidence="1">
    <location>
        <begin position="44"/>
        <end position="61"/>
    </location>
</feature>
<keyword evidence="1" id="KW-1133">Transmembrane helix</keyword>
<gene>
    <name evidence="2" type="ORF">FAZ21_14065</name>
</gene>
<comment type="caution">
    <text evidence="2">The sequence shown here is derived from an EMBL/GenBank/DDBJ whole genome shotgun (WGS) entry which is preliminary data.</text>
</comment>
<proteinExistence type="predicted"/>
<keyword evidence="3" id="KW-1185">Reference proteome</keyword>
<dbReference type="Pfam" id="PF09955">
    <property type="entry name" value="DUF2189"/>
    <property type="match status" value="1"/>
</dbReference>
<name>A0A4U0PT77_9NEIS</name>
<feature type="transmembrane region" description="Helical" evidence="1">
    <location>
        <begin position="67"/>
        <end position="87"/>
    </location>
</feature>
<keyword evidence="1" id="KW-0472">Membrane</keyword>
<feature type="transmembrane region" description="Helical" evidence="1">
    <location>
        <begin position="108"/>
        <end position="129"/>
    </location>
</feature>
<dbReference type="EMBL" id="SUMF01000018">
    <property type="protein sequence ID" value="TJZ70712.1"/>
    <property type="molecule type" value="Genomic_DNA"/>
</dbReference>
<keyword evidence="1" id="KW-0812">Transmembrane</keyword>